<dbReference type="InterPro" id="IPR036388">
    <property type="entry name" value="WH-like_DNA-bd_sf"/>
</dbReference>
<dbReference type="PANTHER" id="PTHR34298:SF2">
    <property type="entry name" value="SEGREGATION AND CONDENSATION PROTEIN B"/>
    <property type="match status" value="1"/>
</dbReference>
<dbReference type="InterPro" id="IPR036390">
    <property type="entry name" value="WH_DNA-bd_sf"/>
</dbReference>
<feature type="region of interest" description="Disordered" evidence="5">
    <location>
        <begin position="188"/>
        <end position="371"/>
    </location>
</feature>
<evidence type="ECO:0000256" key="3">
    <source>
        <dbReference type="ARBA" id="ARBA00022829"/>
    </source>
</evidence>
<keyword evidence="3" id="KW-0159">Chromosome partition</keyword>
<proteinExistence type="predicted"/>
<feature type="compositionally biased region" description="Low complexity" evidence="5">
    <location>
        <begin position="239"/>
        <end position="272"/>
    </location>
</feature>
<dbReference type="PANTHER" id="PTHR34298">
    <property type="entry name" value="SEGREGATION AND CONDENSATION PROTEIN B"/>
    <property type="match status" value="1"/>
</dbReference>
<evidence type="ECO:0000313" key="7">
    <source>
        <dbReference type="Proteomes" id="UP000029448"/>
    </source>
</evidence>
<dbReference type="AlphaFoldDB" id="A0A094YQL9"/>
<accession>A0A094YQL9</accession>
<dbReference type="Pfam" id="PF04079">
    <property type="entry name" value="SMC_ScpB"/>
    <property type="match status" value="1"/>
</dbReference>
<reference evidence="6 7" key="1">
    <citation type="submission" date="2014-06" db="EMBL/GenBank/DDBJ databases">
        <title>Functional and comparative genomic analyses of the Drosophila gut microbiota identify candidate symbiosis factors.</title>
        <authorList>
            <person name="Newell P.D."/>
            <person name="Chaston J.M."/>
            <person name="Douglas A.E."/>
        </authorList>
    </citation>
    <scope>NUCLEOTIDE SEQUENCE [LARGE SCALE GENOMIC DNA]</scope>
    <source>
        <strain evidence="6 7">DmCS_006</strain>
    </source>
</reference>
<keyword evidence="1" id="KW-0963">Cytoplasm</keyword>
<evidence type="ECO:0000256" key="5">
    <source>
        <dbReference type="SAM" id="MobiDB-lite"/>
    </source>
</evidence>
<comment type="caution">
    <text evidence="6">The sequence shown here is derived from an EMBL/GenBank/DDBJ whole genome shotgun (WGS) entry which is preliminary data.</text>
</comment>
<dbReference type="Proteomes" id="UP000029448">
    <property type="component" value="Unassembled WGS sequence"/>
</dbReference>
<evidence type="ECO:0000256" key="1">
    <source>
        <dbReference type="ARBA" id="ARBA00022490"/>
    </source>
</evidence>
<dbReference type="GO" id="GO:0051304">
    <property type="term" value="P:chromosome separation"/>
    <property type="evidence" value="ECO:0007669"/>
    <property type="project" value="InterPro"/>
</dbReference>
<keyword evidence="7" id="KW-1185">Reference proteome</keyword>
<dbReference type="PATRIC" id="fig|104102.7.peg.1194"/>
<sequence length="371" mass="38705">MLEPSFTVPDDAVRLAEALIFAGTEPVSTRRVAELLEARQLIPDGVDNLAAFVNAVLAALVARYEGRGVAPVEVAGGWQFRTAPDLAPALTRVLERPRRLPRAVMETLAIIAYHQPCTRVEIEEIRGVSLGQNVLDTLIEASLIAPRGRKEVPGRPVLWGTTPDFLRHFGLRALSDLPRREELLVDVPNLEADPRLPSADAPASAPDGEEDAQAAAQQDGTPSGDQQEDAPEAEGQTSDTGGPDSAAATASAESSEPSGATGAASGEATEAAMGEPDAEGTDHPEARDEDDVSASQSDTSAPQVGDPVETDPDLSAVDENTVEDDAFSAFEEPDSPREAPDGGTSGPADAGPEGSVQDTPAEGTVFPPERS</sequence>
<dbReference type="NCBIfam" id="TIGR00281">
    <property type="entry name" value="SMC-Scp complex subunit ScpB"/>
    <property type="match status" value="1"/>
</dbReference>
<dbReference type="EMBL" id="JOKM01000040">
    <property type="protein sequence ID" value="KGB24365.1"/>
    <property type="molecule type" value="Genomic_DNA"/>
</dbReference>
<dbReference type="Gene3D" id="1.10.10.10">
    <property type="entry name" value="Winged helix-like DNA-binding domain superfamily/Winged helix DNA-binding domain"/>
    <property type="match status" value="2"/>
</dbReference>
<organism evidence="6 7">
    <name type="scientific">Acetobacter tropicalis</name>
    <dbReference type="NCBI Taxonomy" id="104102"/>
    <lineage>
        <taxon>Bacteria</taxon>
        <taxon>Pseudomonadati</taxon>
        <taxon>Pseudomonadota</taxon>
        <taxon>Alphaproteobacteria</taxon>
        <taxon>Acetobacterales</taxon>
        <taxon>Acetobacteraceae</taxon>
        <taxon>Acetobacter</taxon>
    </lineage>
</organism>
<dbReference type="STRING" id="104102.AtDm6_1205"/>
<evidence type="ECO:0000313" key="6">
    <source>
        <dbReference type="EMBL" id="KGB24365.1"/>
    </source>
</evidence>
<evidence type="ECO:0000256" key="4">
    <source>
        <dbReference type="ARBA" id="ARBA00023306"/>
    </source>
</evidence>
<feature type="compositionally biased region" description="Low complexity" evidence="5">
    <location>
        <begin position="195"/>
        <end position="206"/>
    </location>
</feature>
<name>A0A094YQL9_9PROT</name>
<evidence type="ECO:0000256" key="2">
    <source>
        <dbReference type="ARBA" id="ARBA00022618"/>
    </source>
</evidence>
<protein>
    <submittedName>
        <fullName evidence="6">Segregation and condensation protein B</fullName>
    </submittedName>
</protein>
<feature type="compositionally biased region" description="Polar residues" evidence="5">
    <location>
        <begin position="293"/>
        <end position="302"/>
    </location>
</feature>
<dbReference type="InterPro" id="IPR005234">
    <property type="entry name" value="ScpB_csome_segregation"/>
</dbReference>
<keyword evidence="2" id="KW-0132">Cell division</keyword>
<keyword evidence="4" id="KW-0131">Cell cycle</keyword>
<dbReference type="SUPFAM" id="SSF46785">
    <property type="entry name" value="Winged helix' DNA-binding domain"/>
    <property type="match status" value="2"/>
</dbReference>
<dbReference type="GO" id="GO:0051301">
    <property type="term" value="P:cell division"/>
    <property type="evidence" value="ECO:0007669"/>
    <property type="project" value="UniProtKB-KW"/>
</dbReference>
<gene>
    <name evidence="6" type="ORF">AtDm6_1205</name>
</gene>